<dbReference type="HOGENOM" id="CLU_3326017_0_0_5"/>
<reference evidence="2 3" key="1">
    <citation type="journal article" date="2012" name="Proc. Natl. Acad. Sci. U.S.A.">
        <title>Genome streamlining and chemical defense in a coral reef symbiosis.</title>
        <authorList>
            <person name="Kwan J.C."/>
            <person name="Donia M.S."/>
            <person name="Han A.W."/>
            <person name="Hirose E."/>
            <person name="Haygood M.G."/>
            <person name="Schmidt E.W."/>
        </authorList>
    </citation>
    <scope>NUCLEOTIDE SEQUENCE [LARGE SCALE GENOMIC DNA]</scope>
    <source>
        <strain evidence="2 3">L2</strain>
    </source>
</reference>
<name>K7YRT0_9PROT</name>
<gene>
    <name evidence="2" type="ORF">A1OE_1076</name>
</gene>
<dbReference type="STRING" id="1193729.A1OE_1076"/>
<dbReference type="Proteomes" id="UP000010077">
    <property type="component" value="Chromosome"/>
</dbReference>
<dbReference type="KEGG" id="thal:A1OE_1076"/>
<evidence type="ECO:0000256" key="1">
    <source>
        <dbReference type="SAM" id="Phobius"/>
    </source>
</evidence>
<keyword evidence="1" id="KW-0812">Transmembrane</keyword>
<evidence type="ECO:0000313" key="2">
    <source>
        <dbReference type="EMBL" id="AFX99254.1"/>
    </source>
</evidence>
<sequence>MKINSISLIKNDYNALIFIVIVNTDIINFSPSFVFNYT</sequence>
<keyword evidence="1" id="KW-1133">Transmembrane helix</keyword>
<organism evidence="2 3">
    <name type="scientific">Candidatus Endolissoclinum faulkneri L2</name>
    <dbReference type="NCBI Taxonomy" id="1193729"/>
    <lineage>
        <taxon>Bacteria</taxon>
        <taxon>Pseudomonadati</taxon>
        <taxon>Pseudomonadota</taxon>
        <taxon>Alphaproteobacteria</taxon>
        <taxon>Rhodospirillales</taxon>
        <taxon>Rhodospirillaceae</taxon>
        <taxon>Candidatus Endolissoclinum</taxon>
    </lineage>
</organism>
<keyword evidence="3" id="KW-1185">Reference proteome</keyword>
<dbReference type="EMBL" id="CP003539">
    <property type="protein sequence ID" value="AFX99254.1"/>
    <property type="molecule type" value="Genomic_DNA"/>
</dbReference>
<accession>K7YRT0</accession>
<keyword evidence="1" id="KW-0472">Membrane</keyword>
<protein>
    <submittedName>
        <fullName evidence="2">Uncharacterized protein</fullName>
    </submittedName>
</protein>
<evidence type="ECO:0000313" key="3">
    <source>
        <dbReference type="Proteomes" id="UP000010077"/>
    </source>
</evidence>
<feature type="transmembrane region" description="Helical" evidence="1">
    <location>
        <begin position="12"/>
        <end position="35"/>
    </location>
</feature>
<proteinExistence type="predicted"/>
<dbReference type="AlphaFoldDB" id="K7YRT0"/>